<reference evidence="1" key="1">
    <citation type="journal article" date="2017" name="Appl. Environ. Microbiol.">
        <title>Molecular characterization of an Endozoicomonas-like organism causing infection in king scallop Pecten maximus L.</title>
        <authorList>
            <person name="Cano I."/>
            <person name="van Aerle R."/>
            <person name="Ross S."/>
            <person name="Verner-Jeffreys D.W."/>
            <person name="Paley R.K."/>
            <person name="Rimmer G."/>
            <person name="Ryder D."/>
            <person name="Hooper P."/>
            <person name="Stone D."/>
            <person name="Feist S.W."/>
        </authorList>
    </citation>
    <scope>NUCLEOTIDE SEQUENCE</scope>
</reference>
<accession>A0A2H9T535</accession>
<evidence type="ECO:0000313" key="1">
    <source>
        <dbReference type="EMBL" id="PJE78318.1"/>
    </source>
</evidence>
<dbReference type="EMBL" id="NSIT01000207">
    <property type="protein sequence ID" value="PJE78318.1"/>
    <property type="molecule type" value="Genomic_DNA"/>
</dbReference>
<name>A0A2H9T535_9ZZZZ</name>
<dbReference type="AlphaFoldDB" id="A0A2H9T535"/>
<organism evidence="1">
    <name type="scientific">invertebrate metagenome</name>
    <dbReference type="NCBI Taxonomy" id="1711999"/>
    <lineage>
        <taxon>unclassified sequences</taxon>
        <taxon>metagenomes</taxon>
        <taxon>organismal metagenomes</taxon>
    </lineage>
</organism>
<protein>
    <submittedName>
        <fullName evidence="1">Uncharacterized protein</fullName>
    </submittedName>
</protein>
<comment type="caution">
    <text evidence="1">The sequence shown here is derived from an EMBL/GenBank/DDBJ whole genome shotgun (WGS) entry which is preliminary data.</text>
</comment>
<proteinExistence type="predicted"/>
<sequence length="34" mass="3949">MSLLRSFQEVIVLGDSSTVRQIRYYLYGGELLLK</sequence>
<gene>
    <name evidence="1" type="ORF">CI610_02752</name>
</gene>